<keyword evidence="3" id="KW-1133">Transmembrane helix</keyword>
<accession>A0A2P4UIC9</accession>
<evidence type="ECO:0000256" key="3">
    <source>
        <dbReference type="SAM" id="Phobius"/>
    </source>
</evidence>
<keyword evidence="3" id="KW-0812">Transmembrane</keyword>
<evidence type="ECO:0000256" key="2">
    <source>
        <dbReference type="ARBA" id="ARBA00023008"/>
    </source>
</evidence>
<keyword evidence="3" id="KW-0472">Membrane</keyword>
<dbReference type="AlphaFoldDB" id="A0A2P4UIC9"/>
<keyword evidence="1 4" id="KW-0732">Signal</keyword>
<dbReference type="InterPro" id="IPR014755">
    <property type="entry name" value="Cu-Rt/internalin_Ig-like"/>
</dbReference>
<evidence type="ECO:0000313" key="7">
    <source>
        <dbReference type="Proteomes" id="UP000242367"/>
    </source>
</evidence>
<dbReference type="Pfam" id="PF04234">
    <property type="entry name" value="CopC"/>
    <property type="match status" value="1"/>
</dbReference>
<dbReference type="Proteomes" id="UP000242367">
    <property type="component" value="Unassembled WGS sequence"/>
</dbReference>
<dbReference type="EMBL" id="MTBP01000002">
    <property type="protein sequence ID" value="POM24800.1"/>
    <property type="molecule type" value="Genomic_DNA"/>
</dbReference>
<feature type="transmembrane region" description="Helical" evidence="3">
    <location>
        <begin position="140"/>
        <end position="161"/>
    </location>
</feature>
<evidence type="ECO:0000259" key="5">
    <source>
        <dbReference type="Pfam" id="PF04234"/>
    </source>
</evidence>
<dbReference type="RefSeq" id="WP_168212138.1">
    <property type="nucleotide sequence ID" value="NZ_MTBP01000002.1"/>
</dbReference>
<evidence type="ECO:0000256" key="4">
    <source>
        <dbReference type="SAM" id="SignalP"/>
    </source>
</evidence>
<reference evidence="6 7" key="1">
    <citation type="journal article" date="2017" name="Chemistry">
        <title>Isolation, Biosynthesis and Chemical Modifications of Rubterolones A-F: Rare Tropolone Alkaloids from Actinomadura sp. 5-2.</title>
        <authorList>
            <person name="Guo H."/>
            <person name="Benndorf R."/>
            <person name="Leichnitz D."/>
            <person name="Klassen J.L."/>
            <person name="Vollmers J."/>
            <person name="Gorls H."/>
            <person name="Steinacker M."/>
            <person name="Weigel C."/>
            <person name="Dahse H.M."/>
            <person name="Kaster A.K."/>
            <person name="de Beer Z.W."/>
            <person name="Poulsen M."/>
            <person name="Beemelmanns C."/>
        </authorList>
    </citation>
    <scope>NUCLEOTIDE SEQUENCE [LARGE SCALE GENOMIC DNA]</scope>
    <source>
        <strain evidence="6 7">5-2</strain>
    </source>
</reference>
<dbReference type="GO" id="GO:0046688">
    <property type="term" value="P:response to copper ion"/>
    <property type="evidence" value="ECO:0007669"/>
    <property type="project" value="InterPro"/>
</dbReference>
<dbReference type="GO" id="GO:0042597">
    <property type="term" value="C:periplasmic space"/>
    <property type="evidence" value="ECO:0007669"/>
    <property type="project" value="InterPro"/>
</dbReference>
<dbReference type="InterPro" id="IPR007348">
    <property type="entry name" value="CopC_dom"/>
</dbReference>
<evidence type="ECO:0000256" key="1">
    <source>
        <dbReference type="ARBA" id="ARBA00022729"/>
    </source>
</evidence>
<proteinExistence type="predicted"/>
<organism evidence="6 7">
    <name type="scientific">Actinomadura rubteroloni</name>
    <dbReference type="NCBI Taxonomy" id="1926885"/>
    <lineage>
        <taxon>Bacteria</taxon>
        <taxon>Bacillati</taxon>
        <taxon>Actinomycetota</taxon>
        <taxon>Actinomycetes</taxon>
        <taxon>Streptosporangiales</taxon>
        <taxon>Thermomonosporaceae</taxon>
        <taxon>Actinomadura</taxon>
    </lineage>
</organism>
<dbReference type="Gene3D" id="2.60.40.1220">
    <property type="match status" value="1"/>
</dbReference>
<name>A0A2P4UIC9_9ACTN</name>
<keyword evidence="7" id="KW-1185">Reference proteome</keyword>
<comment type="caution">
    <text evidence="6">The sequence shown here is derived from an EMBL/GenBank/DDBJ whole genome shotgun (WGS) entry which is preliminary data.</text>
</comment>
<feature type="domain" description="CopC" evidence="5">
    <location>
        <begin position="26"/>
        <end position="119"/>
    </location>
</feature>
<dbReference type="GO" id="GO:0005507">
    <property type="term" value="F:copper ion binding"/>
    <property type="evidence" value="ECO:0007669"/>
    <property type="project" value="InterPro"/>
</dbReference>
<dbReference type="InterPro" id="IPR014756">
    <property type="entry name" value="Ig_E-set"/>
</dbReference>
<feature type="signal peptide" evidence="4">
    <location>
        <begin position="1"/>
        <end position="25"/>
    </location>
</feature>
<dbReference type="SUPFAM" id="SSF81296">
    <property type="entry name" value="E set domains"/>
    <property type="match status" value="1"/>
</dbReference>
<protein>
    <recommendedName>
        <fullName evidence="5">CopC domain-containing protein</fullName>
    </recommendedName>
</protein>
<gene>
    <name evidence="6" type="ORF">BTM25_34380</name>
</gene>
<sequence precursor="true">MSVLRRLSGVLVLGAVLATTAAAHAHAELRSSDPAEGAVLTALPRTMTLTFTERPSAASSVVTLGATRLPLRADARDPDALVADLSGVPAAVRGPVAVAWRSVSADDGHVADGVIHLSVGAASTAPAAAQTADEPGDGGLWLLVLAGAIAVLVATVAGFAVRRAFARGDA</sequence>
<feature type="chain" id="PRO_5038974339" description="CopC domain-containing protein" evidence="4">
    <location>
        <begin position="26"/>
        <end position="170"/>
    </location>
</feature>
<keyword evidence="2" id="KW-0186">Copper</keyword>
<evidence type="ECO:0000313" key="6">
    <source>
        <dbReference type="EMBL" id="POM24800.1"/>
    </source>
</evidence>